<proteinExistence type="predicted"/>
<accession>A0A8S1XWS2</accession>
<evidence type="ECO:0000313" key="1">
    <source>
        <dbReference type="EMBL" id="CAD8205437.1"/>
    </source>
</evidence>
<evidence type="ECO:0000313" key="2">
    <source>
        <dbReference type="Proteomes" id="UP000683925"/>
    </source>
</evidence>
<dbReference type="EMBL" id="CAJJDP010000136">
    <property type="protein sequence ID" value="CAD8205437.1"/>
    <property type="molecule type" value="Genomic_DNA"/>
</dbReference>
<gene>
    <name evidence="1" type="ORF">POCTA_138.1.T1350127</name>
</gene>
<sequence length="264" mass="30977">MKQSINHQYQLQQSQYMSTIQLPKMQKDKQKHQPKLDLLKSLLKDQSSCQITQKSQISTNSKQHRRIQKIKAEPELKVDELKEHKWQILSQNCQHLLELSRQILDKPNYELLYRSTSNPRLIEHDQTLKSNVNCNQKQSINNQQTNSIKAKFALIQHSKRRSSNKSLNINNPINVIIAEKPLPKKHSSLHVSPTHQSVTTSQTLQSSTKFFYAKLNQVSSNAYNLQRRLKQEQYDEIKQTKEKVLCIRSDFDKFSKMLNESEQN</sequence>
<dbReference type="OMA" id="QNCQYLL"/>
<dbReference type="OrthoDB" id="309781at2759"/>
<protein>
    <submittedName>
        <fullName evidence="1">Uncharacterized protein</fullName>
    </submittedName>
</protein>
<organism evidence="1 2">
    <name type="scientific">Paramecium octaurelia</name>
    <dbReference type="NCBI Taxonomy" id="43137"/>
    <lineage>
        <taxon>Eukaryota</taxon>
        <taxon>Sar</taxon>
        <taxon>Alveolata</taxon>
        <taxon>Ciliophora</taxon>
        <taxon>Intramacronucleata</taxon>
        <taxon>Oligohymenophorea</taxon>
        <taxon>Peniculida</taxon>
        <taxon>Parameciidae</taxon>
        <taxon>Paramecium</taxon>
    </lineage>
</organism>
<dbReference type="AlphaFoldDB" id="A0A8S1XWS2"/>
<comment type="caution">
    <text evidence="1">The sequence shown here is derived from an EMBL/GenBank/DDBJ whole genome shotgun (WGS) entry which is preliminary data.</text>
</comment>
<dbReference type="Proteomes" id="UP000683925">
    <property type="component" value="Unassembled WGS sequence"/>
</dbReference>
<reference evidence="1" key="1">
    <citation type="submission" date="2021-01" db="EMBL/GenBank/DDBJ databases">
        <authorList>
            <consortium name="Genoscope - CEA"/>
            <person name="William W."/>
        </authorList>
    </citation>
    <scope>NUCLEOTIDE SEQUENCE</scope>
</reference>
<keyword evidence="2" id="KW-1185">Reference proteome</keyword>
<name>A0A8S1XWS2_PAROT</name>